<evidence type="ECO:0008006" key="3">
    <source>
        <dbReference type="Google" id="ProtNLM"/>
    </source>
</evidence>
<name>A0ABP8Y183_9MICO</name>
<evidence type="ECO:0000313" key="2">
    <source>
        <dbReference type="Proteomes" id="UP001500956"/>
    </source>
</evidence>
<keyword evidence="2" id="KW-1185">Reference proteome</keyword>
<comment type="caution">
    <text evidence="1">The sequence shown here is derived from an EMBL/GenBank/DDBJ whole genome shotgun (WGS) entry which is preliminary data.</text>
</comment>
<proteinExistence type="predicted"/>
<accession>A0ABP8Y183</accession>
<gene>
    <name evidence="1" type="ORF">GCM10023216_02710</name>
</gene>
<evidence type="ECO:0000313" key="1">
    <source>
        <dbReference type="EMBL" id="GAA4717967.1"/>
    </source>
</evidence>
<dbReference type="Proteomes" id="UP001500956">
    <property type="component" value="Unassembled WGS sequence"/>
</dbReference>
<organism evidence="1 2">
    <name type="scientific">Isoptericola chiayiensis</name>
    <dbReference type="NCBI Taxonomy" id="579446"/>
    <lineage>
        <taxon>Bacteria</taxon>
        <taxon>Bacillati</taxon>
        <taxon>Actinomycetota</taxon>
        <taxon>Actinomycetes</taxon>
        <taxon>Micrococcales</taxon>
        <taxon>Promicromonosporaceae</taxon>
        <taxon>Isoptericola</taxon>
    </lineage>
</organism>
<dbReference type="EMBL" id="BAABID010000003">
    <property type="protein sequence ID" value="GAA4717967.1"/>
    <property type="molecule type" value="Genomic_DNA"/>
</dbReference>
<reference evidence="2" key="1">
    <citation type="journal article" date="2019" name="Int. J. Syst. Evol. Microbiol.">
        <title>The Global Catalogue of Microorganisms (GCM) 10K type strain sequencing project: providing services to taxonomists for standard genome sequencing and annotation.</title>
        <authorList>
            <consortium name="The Broad Institute Genomics Platform"/>
            <consortium name="The Broad Institute Genome Sequencing Center for Infectious Disease"/>
            <person name="Wu L."/>
            <person name="Ma J."/>
        </authorList>
    </citation>
    <scope>NUCLEOTIDE SEQUENCE [LARGE SCALE GENOMIC DNA]</scope>
    <source>
        <strain evidence="2">JCM 18063</strain>
    </source>
</reference>
<protein>
    <recommendedName>
        <fullName evidence="3">Protein NO VEIN C-terminal domain-containing protein</fullName>
    </recommendedName>
</protein>
<sequence length="455" mass="50935">MYVDPFLVFDDSDPYWSDTRFQLTQFFGLALDLVANSGGDNKSPAWKKAERMLTFPEPKEFALGLSMGHPEGSGTGKDFARRMAEALNILNTHSIDTVKYVEAFALFCDGMGVDRISDAFCNIVKGLFIDYTGQVVQRHGITTADVMVKHASWTKQGRWNDRRLPLPKSPATKGGVLLVPERFLKDIPRVTADGFWGWAETNESSVLRDDLNYDLEESLTKRKKAERGRAVARARPEIAMRYIEVIESGALLPYDVETDPKLLVGWAEAGREAAAAAAADLAQPKTADEFMEWVKGLANEFKAAVEDTDLWKALWNENLTKHRDEKIVQAIAGSMWVQQCKAANVDISKEPNMGRGPVDFKFSAGWTKRALVEVKFIGSTKFFQGAEKQLPQYLKTEKITGGYYLCVGFTDNDFSKLRLDRVRDTCKALSDQKGVKMEPIFVDARNDNKPSASKI</sequence>